<feature type="region of interest" description="Disordered" evidence="1">
    <location>
        <begin position="79"/>
        <end position="107"/>
    </location>
</feature>
<organism evidence="2 3">
    <name type="scientific">Malassezia restricta (strain ATCC 96810 / NBRC 103918 / CBS 7877)</name>
    <name type="common">Seborrheic dermatitis infection agent</name>
    <dbReference type="NCBI Taxonomy" id="425264"/>
    <lineage>
        <taxon>Eukaryota</taxon>
        <taxon>Fungi</taxon>
        <taxon>Dikarya</taxon>
        <taxon>Basidiomycota</taxon>
        <taxon>Ustilaginomycotina</taxon>
        <taxon>Malasseziomycetes</taxon>
        <taxon>Malasseziales</taxon>
        <taxon>Malasseziaceae</taxon>
        <taxon>Malassezia</taxon>
    </lineage>
</organism>
<sequence>MVRLPLVLDNAWNAADPKRLSIVLEALDEDELKLPQRNAIVTTWDIIGSGSYQARTLAQYAHLGSTRLQLHELFGLSPLTKKDEPTVRSNNNQPGDHATADRPHEPLVFNPALMENAAKLAETDREDGPECPISR</sequence>
<keyword evidence="3" id="KW-1185">Reference proteome</keyword>
<dbReference type="VEuPathDB" id="FungiDB:DNF11_0352"/>
<evidence type="ECO:0000256" key="1">
    <source>
        <dbReference type="SAM" id="MobiDB-lite"/>
    </source>
</evidence>
<name>A0A3G2S1Y0_MALR7</name>
<dbReference type="EMBL" id="CP033148">
    <property type="protein sequence ID" value="AYO41302.1"/>
    <property type="molecule type" value="Genomic_DNA"/>
</dbReference>
<accession>A0A3G2S1Y0</accession>
<protein>
    <submittedName>
        <fullName evidence="2">Uncharacterized protein</fullName>
    </submittedName>
</protein>
<evidence type="ECO:0000313" key="2">
    <source>
        <dbReference type="EMBL" id="AYO41302.1"/>
    </source>
</evidence>
<dbReference type="Proteomes" id="UP000269793">
    <property type="component" value="Chromosome I"/>
</dbReference>
<reference evidence="2 3" key="1">
    <citation type="submission" date="2018-10" db="EMBL/GenBank/DDBJ databases">
        <title>Complete genome sequence of Malassezia restricta CBS 7877.</title>
        <authorList>
            <person name="Morand S.C."/>
            <person name="Bertignac M."/>
            <person name="Iltis A."/>
            <person name="Kolder I."/>
            <person name="Pirovano W."/>
            <person name="Jourdain R."/>
            <person name="Clavaud C."/>
        </authorList>
    </citation>
    <scope>NUCLEOTIDE SEQUENCE [LARGE SCALE GENOMIC DNA]</scope>
    <source>
        <strain evidence="2 3">CBS 7877</strain>
    </source>
</reference>
<gene>
    <name evidence="2" type="ORF">DNF11_0352</name>
</gene>
<dbReference type="AlphaFoldDB" id="A0A3G2S1Y0"/>
<proteinExistence type="predicted"/>
<evidence type="ECO:0000313" key="3">
    <source>
        <dbReference type="Proteomes" id="UP000269793"/>
    </source>
</evidence>